<keyword evidence="2" id="KW-1185">Reference proteome</keyword>
<proteinExistence type="predicted"/>
<gene>
    <name evidence="1" type="ORF">V6N12_032616</name>
</gene>
<dbReference type="Proteomes" id="UP001472677">
    <property type="component" value="Unassembled WGS sequence"/>
</dbReference>
<name>A0ABR2BNA5_9ROSI</name>
<evidence type="ECO:0000313" key="2">
    <source>
        <dbReference type="Proteomes" id="UP001472677"/>
    </source>
</evidence>
<sequence>MEKGFCPLQLTEPVWFKTRPTRSNLVSHGPIQITMKPYQPKPAPDNLGPNLQRPSAAPRTGLSCSRPTMTCFGSPIYLGFGTPFS</sequence>
<comment type="caution">
    <text evidence="1">The sequence shown here is derived from an EMBL/GenBank/DDBJ whole genome shotgun (WGS) entry which is preliminary data.</text>
</comment>
<protein>
    <submittedName>
        <fullName evidence="1">Uncharacterized protein</fullName>
    </submittedName>
</protein>
<evidence type="ECO:0000313" key="1">
    <source>
        <dbReference type="EMBL" id="KAK8508619.1"/>
    </source>
</evidence>
<reference evidence="1 2" key="1">
    <citation type="journal article" date="2024" name="G3 (Bethesda)">
        <title>Genome assembly of Hibiscus sabdariffa L. provides insights into metabolisms of medicinal natural products.</title>
        <authorList>
            <person name="Kim T."/>
        </authorList>
    </citation>
    <scope>NUCLEOTIDE SEQUENCE [LARGE SCALE GENOMIC DNA]</scope>
    <source>
        <strain evidence="1">TK-2024</strain>
        <tissue evidence="1">Old leaves</tissue>
    </source>
</reference>
<accession>A0ABR2BNA5</accession>
<organism evidence="1 2">
    <name type="scientific">Hibiscus sabdariffa</name>
    <name type="common">roselle</name>
    <dbReference type="NCBI Taxonomy" id="183260"/>
    <lineage>
        <taxon>Eukaryota</taxon>
        <taxon>Viridiplantae</taxon>
        <taxon>Streptophyta</taxon>
        <taxon>Embryophyta</taxon>
        <taxon>Tracheophyta</taxon>
        <taxon>Spermatophyta</taxon>
        <taxon>Magnoliopsida</taxon>
        <taxon>eudicotyledons</taxon>
        <taxon>Gunneridae</taxon>
        <taxon>Pentapetalae</taxon>
        <taxon>rosids</taxon>
        <taxon>malvids</taxon>
        <taxon>Malvales</taxon>
        <taxon>Malvaceae</taxon>
        <taxon>Malvoideae</taxon>
        <taxon>Hibiscus</taxon>
    </lineage>
</organism>
<dbReference type="EMBL" id="JBBPBM010000098">
    <property type="protein sequence ID" value="KAK8508619.1"/>
    <property type="molecule type" value="Genomic_DNA"/>
</dbReference>